<protein>
    <submittedName>
        <fullName evidence="1">Uncharacterized protein</fullName>
    </submittedName>
</protein>
<name>A0ACC2KUN6_PERAE</name>
<organism evidence="1 2">
    <name type="scientific">Persea americana</name>
    <name type="common">Avocado</name>
    <dbReference type="NCBI Taxonomy" id="3435"/>
    <lineage>
        <taxon>Eukaryota</taxon>
        <taxon>Viridiplantae</taxon>
        <taxon>Streptophyta</taxon>
        <taxon>Embryophyta</taxon>
        <taxon>Tracheophyta</taxon>
        <taxon>Spermatophyta</taxon>
        <taxon>Magnoliopsida</taxon>
        <taxon>Magnoliidae</taxon>
        <taxon>Laurales</taxon>
        <taxon>Lauraceae</taxon>
        <taxon>Persea</taxon>
    </lineage>
</organism>
<comment type="caution">
    <text evidence="1">The sequence shown here is derived from an EMBL/GenBank/DDBJ whole genome shotgun (WGS) entry which is preliminary data.</text>
</comment>
<accession>A0ACC2KUN6</accession>
<dbReference type="Proteomes" id="UP001234297">
    <property type="component" value="Chromosome 11"/>
</dbReference>
<dbReference type="EMBL" id="CM056819">
    <property type="protein sequence ID" value="KAJ8624710.1"/>
    <property type="molecule type" value="Genomic_DNA"/>
</dbReference>
<keyword evidence="2" id="KW-1185">Reference proteome</keyword>
<evidence type="ECO:0000313" key="1">
    <source>
        <dbReference type="EMBL" id="KAJ8624710.1"/>
    </source>
</evidence>
<evidence type="ECO:0000313" key="2">
    <source>
        <dbReference type="Proteomes" id="UP001234297"/>
    </source>
</evidence>
<reference evidence="1 2" key="1">
    <citation type="journal article" date="2022" name="Hortic Res">
        <title>A haplotype resolved chromosomal level avocado genome allows analysis of novel avocado genes.</title>
        <authorList>
            <person name="Nath O."/>
            <person name="Fletcher S.J."/>
            <person name="Hayward A."/>
            <person name="Shaw L.M."/>
            <person name="Masouleh A.K."/>
            <person name="Furtado A."/>
            <person name="Henry R.J."/>
            <person name="Mitter N."/>
        </authorList>
    </citation>
    <scope>NUCLEOTIDE SEQUENCE [LARGE SCALE GENOMIC DNA]</scope>
    <source>
        <strain evidence="2">cv. Hass</strain>
    </source>
</reference>
<gene>
    <name evidence="1" type="ORF">MRB53_033240</name>
</gene>
<proteinExistence type="predicted"/>
<sequence length="76" mass="8229">MRVDKRNSYTKAGKQGSLGGATSQEFMLLVSSSSKYSPCPFHILGSLLSFSSPFNPLKESTSNVAIGMKLCQIVRL</sequence>